<dbReference type="EMBL" id="CACVKT020008253">
    <property type="protein sequence ID" value="CAC5413868.1"/>
    <property type="molecule type" value="Genomic_DNA"/>
</dbReference>
<keyword evidence="2" id="KW-1185">Reference proteome</keyword>
<dbReference type="OrthoDB" id="7476844at2759"/>
<sequence>MDIFPLQEHWLYDCQLNFLQELHNDFTGTGKAVDFNDPIQPFYMPRGYGGVAILWKKNLDKLITTLPFGNERIQCIELSGNQKLLFISIYLPCKYSDNHLNELYECIDQLHEIMEVYKVTHQIIIVGDFNENIFNEIILIEKDIYLTLSIDYILFQEKFRDCILNIEKASIISNVSDHLPILLRLKYELPCRNSDAQKQSISNNVKWNKIDKDKYKNLIEEDLAEKSNNTSFDTKYLKSAEKEATHIIQICKEKYIHQEISTEEIIKKAVSKLNTNKAADFYGFGGRVGSVNCCAPKCADDIALVSNNPLELQTLIDITVDFSKREGYLLLQPTNSVVILVDENDKEVQVKFMTETGRYGESFKWPKEDDIIWIKLDNILCIILSPPNPSGKRIKTYTISVDELKKIEDLAKTRN</sequence>
<gene>
    <name evidence="1" type="ORF">MCOR_46724</name>
</gene>
<dbReference type="InterPro" id="IPR036691">
    <property type="entry name" value="Endo/exonu/phosph_ase_sf"/>
</dbReference>
<accession>A0A6J8E1D9</accession>
<proteinExistence type="predicted"/>
<evidence type="ECO:0000313" key="1">
    <source>
        <dbReference type="EMBL" id="CAC5413868.1"/>
    </source>
</evidence>
<protein>
    <recommendedName>
        <fullName evidence="3">Endonuclease/exonuclease/phosphatase domain-containing protein</fullName>
    </recommendedName>
</protein>
<dbReference type="SUPFAM" id="SSF56219">
    <property type="entry name" value="DNase I-like"/>
    <property type="match status" value="1"/>
</dbReference>
<dbReference type="Gene3D" id="3.60.10.10">
    <property type="entry name" value="Endonuclease/exonuclease/phosphatase"/>
    <property type="match status" value="1"/>
</dbReference>
<name>A0A6J8E1D9_MYTCO</name>
<organism evidence="1 2">
    <name type="scientific">Mytilus coruscus</name>
    <name type="common">Sea mussel</name>
    <dbReference type="NCBI Taxonomy" id="42192"/>
    <lineage>
        <taxon>Eukaryota</taxon>
        <taxon>Metazoa</taxon>
        <taxon>Spiralia</taxon>
        <taxon>Lophotrochozoa</taxon>
        <taxon>Mollusca</taxon>
        <taxon>Bivalvia</taxon>
        <taxon>Autobranchia</taxon>
        <taxon>Pteriomorphia</taxon>
        <taxon>Mytilida</taxon>
        <taxon>Mytiloidea</taxon>
        <taxon>Mytilidae</taxon>
        <taxon>Mytilinae</taxon>
        <taxon>Mytilus</taxon>
    </lineage>
</organism>
<evidence type="ECO:0000313" key="2">
    <source>
        <dbReference type="Proteomes" id="UP000507470"/>
    </source>
</evidence>
<reference evidence="1 2" key="1">
    <citation type="submission" date="2020-06" db="EMBL/GenBank/DDBJ databases">
        <authorList>
            <person name="Li R."/>
            <person name="Bekaert M."/>
        </authorList>
    </citation>
    <scope>NUCLEOTIDE SEQUENCE [LARGE SCALE GENOMIC DNA]</scope>
    <source>
        <strain evidence="2">wild</strain>
    </source>
</reference>
<evidence type="ECO:0008006" key="3">
    <source>
        <dbReference type="Google" id="ProtNLM"/>
    </source>
</evidence>
<dbReference type="AlphaFoldDB" id="A0A6J8E1D9"/>
<dbReference type="Proteomes" id="UP000507470">
    <property type="component" value="Unassembled WGS sequence"/>
</dbReference>